<gene>
    <name evidence="5" type="ORF">Acor_73090</name>
</gene>
<dbReference type="AlphaFoldDB" id="A0A5M3WDT6"/>
<dbReference type="EMBL" id="BLAD01000096">
    <property type="protein sequence ID" value="GES05241.1"/>
    <property type="molecule type" value="Genomic_DNA"/>
</dbReference>
<dbReference type="Gene3D" id="3.40.50.300">
    <property type="entry name" value="P-loop containing nucleotide triphosphate hydrolases"/>
    <property type="match status" value="1"/>
</dbReference>
<dbReference type="GO" id="GO:0005524">
    <property type="term" value="F:ATP binding"/>
    <property type="evidence" value="ECO:0007669"/>
    <property type="project" value="UniProtKB-KW"/>
</dbReference>
<dbReference type="Pfam" id="PF00005">
    <property type="entry name" value="ABC_tran"/>
    <property type="match status" value="1"/>
</dbReference>
<dbReference type="Proteomes" id="UP000334990">
    <property type="component" value="Unassembled WGS sequence"/>
</dbReference>
<evidence type="ECO:0000259" key="4">
    <source>
        <dbReference type="Pfam" id="PF00005"/>
    </source>
</evidence>
<evidence type="ECO:0000256" key="2">
    <source>
        <dbReference type="ARBA" id="ARBA00022741"/>
    </source>
</evidence>
<accession>A0A5M3WDT6</accession>
<keyword evidence="6" id="KW-1185">Reference proteome</keyword>
<reference evidence="5 6" key="1">
    <citation type="submission" date="2019-10" db="EMBL/GenBank/DDBJ databases">
        <title>Whole genome shotgun sequence of Acrocarpospora corrugata NBRC 13972.</title>
        <authorList>
            <person name="Ichikawa N."/>
            <person name="Kimura A."/>
            <person name="Kitahashi Y."/>
            <person name="Komaki H."/>
            <person name="Oguchi A."/>
        </authorList>
    </citation>
    <scope>NUCLEOTIDE SEQUENCE [LARGE SCALE GENOMIC DNA]</scope>
    <source>
        <strain evidence="5 6">NBRC 13972</strain>
    </source>
</reference>
<feature type="domain" description="ABC transporter" evidence="4">
    <location>
        <begin position="25"/>
        <end position="76"/>
    </location>
</feature>
<dbReference type="GO" id="GO:0016887">
    <property type="term" value="F:ATP hydrolysis activity"/>
    <property type="evidence" value="ECO:0007669"/>
    <property type="project" value="InterPro"/>
</dbReference>
<dbReference type="SUPFAM" id="SSF52540">
    <property type="entry name" value="P-loop containing nucleoside triphosphate hydrolases"/>
    <property type="match status" value="1"/>
</dbReference>
<keyword evidence="1" id="KW-0813">Transport</keyword>
<evidence type="ECO:0000313" key="6">
    <source>
        <dbReference type="Proteomes" id="UP000334990"/>
    </source>
</evidence>
<proteinExistence type="predicted"/>
<name>A0A5M3WDT6_9ACTN</name>
<evidence type="ECO:0000313" key="5">
    <source>
        <dbReference type="EMBL" id="GES05241.1"/>
    </source>
</evidence>
<comment type="caution">
    <text evidence="5">The sequence shown here is derived from an EMBL/GenBank/DDBJ whole genome shotgun (WGS) entry which is preliminary data.</text>
</comment>
<dbReference type="InterPro" id="IPR051120">
    <property type="entry name" value="ABC_AA/LPS_Transport"/>
</dbReference>
<dbReference type="PANTHER" id="PTHR45772">
    <property type="entry name" value="CONSERVED COMPONENT OF ABC TRANSPORTER FOR NATURAL AMINO ACIDS-RELATED"/>
    <property type="match status" value="1"/>
</dbReference>
<organism evidence="5 6">
    <name type="scientific">Acrocarpospora corrugata</name>
    <dbReference type="NCBI Taxonomy" id="35763"/>
    <lineage>
        <taxon>Bacteria</taxon>
        <taxon>Bacillati</taxon>
        <taxon>Actinomycetota</taxon>
        <taxon>Actinomycetes</taxon>
        <taxon>Streptosporangiales</taxon>
        <taxon>Streptosporangiaceae</taxon>
        <taxon>Acrocarpospora</taxon>
    </lineage>
</organism>
<evidence type="ECO:0000256" key="3">
    <source>
        <dbReference type="ARBA" id="ARBA00022840"/>
    </source>
</evidence>
<evidence type="ECO:0000256" key="1">
    <source>
        <dbReference type="ARBA" id="ARBA00022448"/>
    </source>
</evidence>
<keyword evidence="2" id="KW-0547">Nucleotide-binding</keyword>
<dbReference type="InterPro" id="IPR003439">
    <property type="entry name" value="ABC_transporter-like_ATP-bd"/>
</dbReference>
<dbReference type="InterPro" id="IPR027417">
    <property type="entry name" value="P-loop_NTPase"/>
</dbReference>
<keyword evidence="3" id="KW-0067">ATP-binding</keyword>
<dbReference type="GO" id="GO:0005886">
    <property type="term" value="C:plasma membrane"/>
    <property type="evidence" value="ECO:0007669"/>
    <property type="project" value="TreeGrafter"/>
</dbReference>
<protein>
    <recommendedName>
        <fullName evidence="4">ABC transporter domain-containing protein</fullName>
    </recommendedName>
</protein>
<sequence>MSSTEAPVLTGRGLSMRFGDLQVLAEVDFRVGDREAVGIVGPNGAGKTTLLNALAGSIRPTAGTIEFHGRDITRLRPELRCRRGLGRAY</sequence>